<dbReference type="InterPro" id="IPR050951">
    <property type="entry name" value="Retrovirus_Pol_polyprotein"/>
</dbReference>
<accession>A0AAD5NX87</accession>
<comment type="caution">
    <text evidence="2">The sequence shown here is derived from an EMBL/GenBank/DDBJ whole genome shotgun (WGS) entry which is preliminary data.</text>
</comment>
<dbReference type="AlphaFoldDB" id="A0AAD5NX87"/>
<dbReference type="Gene3D" id="3.30.420.10">
    <property type="entry name" value="Ribonuclease H-like superfamily/Ribonuclease H"/>
    <property type="match status" value="1"/>
</dbReference>
<name>A0AAD5NX87_ACENE</name>
<dbReference type="GO" id="GO:0003676">
    <property type="term" value="F:nucleic acid binding"/>
    <property type="evidence" value="ECO:0007669"/>
    <property type="project" value="InterPro"/>
</dbReference>
<reference evidence="2" key="1">
    <citation type="journal article" date="2022" name="Plant J.">
        <title>Strategies of tolerance reflected in two North American maple genomes.</title>
        <authorList>
            <person name="McEvoy S.L."/>
            <person name="Sezen U.U."/>
            <person name="Trouern-Trend A."/>
            <person name="McMahon S.M."/>
            <person name="Schaberg P.G."/>
            <person name="Yang J."/>
            <person name="Wegrzyn J.L."/>
            <person name="Swenson N.G."/>
        </authorList>
    </citation>
    <scope>NUCLEOTIDE SEQUENCE</scope>
    <source>
        <strain evidence="2">91603</strain>
    </source>
</reference>
<dbReference type="Proteomes" id="UP001064489">
    <property type="component" value="Chromosome 6"/>
</dbReference>
<reference evidence="2" key="2">
    <citation type="submission" date="2023-02" db="EMBL/GenBank/DDBJ databases">
        <authorList>
            <person name="Swenson N.G."/>
            <person name="Wegrzyn J.L."/>
            <person name="Mcevoy S.L."/>
        </authorList>
    </citation>
    <scope>NUCLEOTIDE SEQUENCE</scope>
    <source>
        <strain evidence="2">91603</strain>
        <tissue evidence="2">Leaf</tissue>
    </source>
</reference>
<protein>
    <recommendedName>
        <fullName evidence="1">Integrase zinc-binding domain-containing protein</fullName>
    </recommendedName>
</protein>
<dbReference type="InterPro" id="IPR036397">
    <property type="entry name" value="RNaseH_sf"/>
</dbReference>
<feature type="domain" description="Integrase zinc-binding" evidence="1">
    <location>
        <begin position="60"/>
        <end position="116"/>
    </location>
</feature>
<dbReference type="PANTHER" id="PTHR37984">
    <property type="entry name" value="PROTEIN CBG26694"/>
    <property type="match status" value="1"/>
</dbReference>
<dbReference type="Pfam" id="PF17921">
    <property type="entry name" value="Integrase_H2C2"/>
    <property type="match status" value="1"/>
</dbReference>
<dbReference type="SUPFAM" id="SSF53098">
    <property type="entry name" value="Ribonuclease H-like"/>
    <property type="match status" value="1"/>
</dbReference>
<dbReference type="InterPro" id="IPR041588">
    <property type="entry name" value="Integrase_H2C2"/>
</dbReference>
<evidence type="ECO:0000313" key="2">
    <source>
        <dbReference type="EMBL" id="KAI9190995.1"/>
    </source>
</evidence>
<dbReference type="PANTHER" id="PTHR37984:SF15">
    <property type="entry name" value="INTEGRASE CATALYTIC DOMAIN-CONTAINING PROTEIN"/>
    <property type="match status" value="1"/>
</dbReference>
<dbReference type="EMBL" id="JAJSOW010000004">
    <property type="protein sequence ID" value="KAI9190995.1"/>
    <property type="molecule type" value="Genomic_DNA"/>
</dbReference>
<sequence length="205" mass="23349">MAITTIEPSWIQEVLDSYQQDPTATTMTIELMVKPPSKNEFSLQYELLRRQRLIYIGCNGSLREKLIEEAHFSAIRGHMRIKDTLKRLPQFFYWGSMNKDAISKVSGCPVCQKCKSEHVKSSSLLQPIHIATLQWQDIAMDFVEGLPTSLGKESILVVINMFTKYAHFLTLTHPYSAAQVANLPQLPITETEYSPIRSGKACLNW</sequence>
<evidence type="ECO:0000259" key="1">
    <source>
        <dbReference type="Pfam" id="PF17921"/>
    </source>
</evidence>
<evidence type="ECO:0000313" key="3">
    <source>
        <dbReference type="Proteomes" id="UP001064489"/>
    </source>
</evidence>
<dbReference type="InterPro" id="IPR012337">
    <property type="entry name" value="RNaseH-like_sf"/>
</dbReference>
<gene>
    <name evidence="2" type="ORF">LWI28_001909</name>
</gene>
<dbReference type="Gene3D" id="1.10.340.70">
    <property type="match status" value="1"/>
</dbReference>
<proteinExistence type="predicted"/>
<organism evidence="2 3">
    <name type="scientific">Acer negundo</name>
    <name type="common">Box elder</name>
    <dbReference type="NCBI Taxonomy" id="4023"/>
    <lineage>
        <taxon>Eukaryota</taxon>
        <taxon>Viridiplantae</taxon>
        <taxon>Streptophyta</taxon>
        <taxon>Embryophyta</taxon>
        <taxon>Tracheophyta</taxon>
        <taxon>Spermatophyta</taxon>
        <taxon>Magnoliopsida</taxon>
        <taxon>eudicotyledons</taxon>
        <taxon>Gunneridae</taxon>
        <taxon>Pentapetalae</taxon>
        <taxon>rosids</taxon>
        <taxon>malvids</taxon>
        <taxon>Sapindales</taxon>
        <taxon>Sapindaceae</taxon>
        <taxon>Hippocastanoideae</taxon>
        <taxon>Acereae</taxon>
        <taxon>Acer</taxon>
    </lineage>
</organism>
<keyword evidence="3" id="KW-1185">Reference proteome</keyword>